<protein>
    <recommendedName>
        <fullName evidence="2">Phosphatidic acid phosphatase type 2/haloperoxidase domain-containing protein</fullName>
    </recommendedName>
</protein>
<sequence>MALQSPVVAATEQDKLMGADREVTLLQKLYQVDLGVARAIFQAFEGNRIAFYVLEFVSLTGDGILWLLTVLPLLIVAWVFGFMKTITPGQGLFIVFFYLCQVVDIVFIIIFKLMFRRARPPHHKTDARFAGPDQHSFPSGHSTRSFCLVGLIFYLAAYYPKALHDTLGAWAVKGMPVVVVVWATAICFCRLALGRHYPTDVLAGSVLGVLLEFPVAAVLIPYIAPTLLKGAASV</sequence>
<dbReference type="RefSeq" id="XP_009827059.1">
    <property type="nucleotide sequence ID" value="XM_009828757.1"/>
</dbReference>
<feature type="transmembrane region" description="Helical" evidence="1">
    <location>
        <begin position="64"/>
        <end position="83"/>
    </location>
</feature>
<dbReference type="VEuPathDB" id="FungiDB:H257_04320"/>
<dbReference type="GO" id="GO:0042392">
    <property type="term" value="F:sphingosine-1-phosphate phosphatase activity"/>
    <property type="evidence" value="ECO:0007669"/>
    <property type="project" value="TreeGrafter"/>
</dbReference>
<reference evidence="3" key="1">
    <citation type="submission" date="2013-12" db="EMBL/GenBank/DDBJ databases">
        <title>The Genome Sequence of Aphanomyces astaci APO3.</title>
        <authorList>
            <consortium name="The Broad Institute Genomics Platform"/>
            <person name="Russ C."/>
            <person name="Tyler B."/>
            <person name="van West P."/>
            <person name="Dieguez-Uribeondo J."/>
            <person name="Young S.K."/>
            <person name="Zeng Q."/>
            <person name="Gargeya S."/>
            <person name="Fitzgerald M."/>
            <person name="Abouelleil A."/>
            <person name="Alvarado L."/>
            <person name="Chapman S.B."/>
            <person name="Gainer-Dewar J."/>
            <person name="Goldberg J."/>
            <person name="Griggs A."/>
            <person name="Gujja S."/>
            <person name="Hansen M."/>
            <person name="Howarth C."/>
            <person name="Imamovic A."/>
            <person name="Ireland A."/>
            <person name="Larimer J."/>
            <person name="McCowan C."/>
            <person name="Murphy C."/>
            <person name="Pearson M."/>
            <person name="Poon T.W."/>
            <person name="Priest M."/>
            <person name="Roberts A."/>
            <person name="Saif S."/>
            <person name="Shea T."/>
            <person name="Sykes S."/>
            <person name="Wortman J."/>
            <person name="Nusbaum C."/>
            <person name="Birren B."/>
        </authorList>
    </citation>
    <scope>NUCLEOTIDE SEQUENCE [LARGE SCALE GENOMIC DNA]</scope>
    <source>
        <strain evidence="3">APO3</strain>
    </source>
</reference>
<keyword evidence="1" id="KW-0812">Transmembrane</keyword>
<name>W4GXA3_APHAT</name>
<feature type="domain" description="Phosphatidic acid phosphatase type 2/haloperoxidase" evidence="2">
    <location>
        <begin position="94"/>
        <end position="216"/>
    </location>
</feature>
<dbReference type="InterPro" id="IPR036938">
    <property type="entry name" value="PAP2/HPO_sf"/>
</dbReference>
<dbReference type="Pfam" id="PF01569">
    <property type="entry name" value="PAP2"/>
    <property type="match status" value="1"/>
</dbReference>
<dbReference type="GeneID" id="20806316"/>
<keyword evidence="1" id="KW-0472">Membrane</keyword>
<dbReference type="SUPFAM" id="SSF48317">
    <property type="entry name" value="Acid phosphatase/Vanadium-dependent haloperoxidase"/>
    <property type="match status" value="1"/>
</dbReference>
<accession>W4GXA3</accession>
<dbReference type="AlphaFoldDB" id="W4GXA3"/>
<dbReference type="SMART" id="SM00014">
    <property type="entry name" value="acidPPc"/>
    <property type="match status" value="1"/>
</dbReference>
<keyword evidence="1" id="KW-1133">Transmembrane helix</keyword>
<evidence type="ECO:0000259" key="2">
    <source>
        <dbReference type="SMART" id="SM00014"/>
    </source>
</evidence>
<dbReference type="InterPro" id="IPR000326">
    <property type="entry name" value="PAP2/HPO"/>
</dbReference>
<gene>
    <name evidence="3" type="ORF">H257_04320</name>
</gene>
<dbReference type="EMBL" id="KI913120">
    <property type="protein sequence ID" value="ETV83629.1"/>
    <property type="molecule type" value="Genomic_DNA"/>
</dbReference>
<organism evidence="3">
    <name type="scientific">Aphanomyces astaci</name>
    <name type="common">Crayfish plague agent</name>
    <dbReference type="NCBI Taxonomy" id="112090"/>
    <lineage>
        <taxon>Eukaryota</taxon>
        <taxon>Sar</taxon>
        <taxon>Stramenopiles</taxon>
        <taxon>Oomycota</taxon>
        <taxon>Saprolegniomycetes</taxon>
        <taxon>Saprolegniales</taxon>
        <taxon>Verrucalvaceae</taxon>
        <taxon>Aphanomyces</taxon>
    </lineage>
</organism>
<evidence type="ECO:0000256" key="1">
    <source>
        <dbReference type="SAM" id="Phobius"/>
    </source>
</evidence>
<proteinExistence type="predicted"/>
<feature type="transmembrane region" description="Helical" evidence="1">
    <location>
        <begin position="201"/>
        <end position="224"/>
    </location>
</feature>
<dbReference type="Gene3D" id="1.20.144.10">
    <property type="entry name" value="Phosphatidic acid phosphatase type 2/haloperoxidase"/>
    <property type="match status" value="1"/>
</dbReference>
<feature type="transmembrane region" description="Helical" evidence="1">
    <location>
        <begin position="167"/>
        <end position="189"/>
    </location>
</feature>
<dbReference type="PANTHER" id="PTHR14969:SF13">
    <property type="entry name" value="AT30094P"/>
    <property type="match status" value="1"/>
</dbReference>
<feature type="transmembrane region" description="Helical" evidence="1">
    <location>
        <begin position="95"/>
        <end position="115"/>
    </location>
</feature>
<dbReference type="PANTHER" id="PTHR14969">
    <property type="entry name" value="SPHINGOSINE-1-PHOSPHATE PHOSPHOHYDROLASE"/>
    <property type="match status" value="1"/>
</dbReference>
<dbReference type="OrthoDB" id="10266771at2759"/>
<evidence type="ECO:0000313" key="3">
    <source>
        <dbReference type="EMBL" id="ETV83629.1"/>
    </source>
</evidence>